<dbReference type="EMBL" id="MTYJ01000027">
    <property type="protein sequence ID" value="OQV20865.1"/>
    <property type="molecule type" value="Genomic_DNA"/>
</dbReference>
<gene>
    <name evidence="2" type="ORF">BV898_05207</name>
</gene>
<dbReference type="InterPro" id="IPR003034">
    <property type="entry name" value="SAP_dom"/>
</dbReference>
<comment type="caution">
    <text evidence="2">The sequence shown here is derived from an EMBL/GenBank/DDBJ whole genome shotgun (WGS) entry which is preliminary data.</text>
</comment>
<reference evidence="3" key="1">
    <citation type="submission" date="2017-01" db="EMBL/GenBank/DDBJ databases">
        <title>Comparative genomics of anhydrobiosis in the tardigrade Hypsibius dujardini.</title>
        <authorList>
            <person name="Yoshida Y."/>
            <person name="Koutsovoulos G."/>
            <person name="Laetsch D."/>
            <person name="Stevens L."/>
            <person name="Kumar S."/>
            <person name="Horikawa D."/>
            <person name="Ishino K."/>
            <person name="Komine S."/>
            <person name="Tomita M."/>
            <person name="Blaxter M."/>
            <person name="Arakawa K."/>
        </authorList>
    </citation>
    <scope>NUCLEOTIDE SEQUENCE [LARGE SCALE GENOMIC DNA]</scope>
    <source>
        <strain evidence="3">Z151</strain>
    </source>
</reference>
<organism evidence="2 3">
    <name type="scientific">Hypsibius exemplaris</name>
    <name type="common">Freshwater tardigrade</name>
    <dbReference type="NCBI Taxonomy" id="2072580"/>
    <lineage>
        <taxon>Eukaryota</taxon>
        <taxon>Metazoa</taxon>
        <taxon>Ecdysozoa</taxon>
        <taxon>Tardigrada</taxon>
        <taxon>Eutardigrada</taxon>
        <taxon>Parachela</taxon>
        <taxon>Hypsibioidea</taxon>
        <taxon>Hypsibiidae</taxon>
        <taxon>Hypsibius</taxon>
    </lineage>
</organism>
<sequence length="200" mass="22416">MYTEEDLEKLSADQLSSILKEMIRPSQGYKADLVRRILHHLTDLPKTHVLVQPRQTTTKKAVTFVASPNRLDRDCLGVPREEELAERPTTSTSEVTISDVETALAPTRAFLDALFMVKYNLSERCCKICGGRKRHLSCPGPPKMPAPAPVPVCAHETSALQAATRRQKSRQTVERQDKNQAQQLLKDATPILPYLNPSLF</sequence>
<dbReference type="Proteomes" id="UP000192578">
    <property type="component" value="Unassembled WGS sequence"/>
</dbReference>
<evidence type="ECO:0000259" key="1">
    <source>
        <dbReference type="PROSITE" id="PS50800"/>
    </source>
</evidence>
<accession>A0A1W0X0A5</accession>
<keyword evidence="3" id="KW-1185">Reference proteome</keyword>
<protein>
    <recommendedName>
        <fullName evidence="1">SAP domain-containing protein</fullName>
    </recommendedName>
</protein>
<dbReference type="Pfam" id="PF02037">
    <property type="entry name" value="SAP"/>
    <property type="match status" value="1"/>
</dbReference>
<proteinExistence type="predicted"/>
<dbReference type="AlphaFoldDB" id="A0A1W0X0A5"/>
<name>A0A1W0X0A5_HYPEX</name>
<evidence type="ECO:0000313" key="3">
    <source>
        <dbReference type="Proteomes" id="UP000192578"/>
    </source>
</evidence>
<evidence type="ECO:0000313" key="2">
    <source>
        <dbReference type="EMBL" id="OQV20865.1"/>
    </source>
</evidence>
<feature type="domain" description="SAP" evidence="1">
    <location>
        <begin position="7"/>
        <end position="41"/>
    </location>
</feature>
<dbReference type="SMART" id="SM00513">
    <property type="entry name" value="SAP"/>
    <property type="match status" value="1"/>
</dbReference>
<dbReference type="PROSITE" id="PS50800">
    <property type="entry name" value="SAP"/>
    <property type="match status" value="1"/>
</dbReference>